<proteinExistence type="inferred from homology"/>
<dbReference type="GO" id="GO:0003824">
    <property type="term" value="F:catalytic activity"/>
    <property type="evidence" value="ECO:0007669"/>
    <property type="project" value="InterPro"/>
</dbReference>
<comment type="caution">
    <text evidence="3">The sequence shown here is derived from an EMBL/GenBank/DDBJ whole genome shotgun (WGS) entry which is preliminary data.</text>
</comment>
<gene>
    <name evidence="3" type="ORF">GCM10017576_06360</name>
</gene>
<evidence type="ECO:0000313" key="3">
    <source>
        <dbReference type="EMBL" id="GLJ60507.1"/>
    </source>
</evidence>
<dbReference type="InterPro" id="IPR036928">
    <property type="entry name" value="AS_sf"/>
</dbReference>
<sequence>MDIHELSAVELASALQRGEVAPREVATHFLDRIARLDDGLGAFTEVTAARALAAAERLGRPDPTRPLWGLPLADKDLTARAGVPTRYGSRAFAAYVPVASDPLALALDELGAVSLGKTSTPEFGMTGYTESRVAPPTRNPWDPATGAGGSSGGAAVAVSAGLLPAAPASDGGGSIRIPAATVGVVGIKPSRGRLPIGSGLDAPGGLSVAGPIARTVEDAAFLLDALAASAPYTYATRAPGRGPFAAAARCDPGRLRVGITTVTPWDGWTDTALDPAARAAFDRGIALLEAAGHDVSDADWQPRGYPELFTTIWRASAARIPVADDRLDLDLEPLTAWLVREGRALAAERVLAAYAAATVFERETIAAFAPFDVVLTPALAQSPRPVGWYDQDDPERNFAQQCSYAPHTSFVNVSGLPALTVPLLSDASGRPVSVQLVGRPGGEGTIIAVAAQLEAARGPLPRPPVAA</sequence>
<dbReference type="PROSITE" id="PS00571">
    <property type="entry name" value="AMIDASES"/>
    <property type="match status" value="1"/>
</dbReference>
<reference evidence="3" key="2">
    <citation type="submission" date="2023-01" db="EMBL/GenBank/DDBJ databases">
        <authorList>
            <person name="Sun Q."/>
            <person name="Evtushenko L."/>
        </authorList>
    </citation>
    <scope>NUCLEOTIDE SEQUENCE</scope>
    <source>
        <strain evidence="3">VKM Ac-1020</strain>
    </source>
</reference>
<dbReference type="InterPro" id="IPR020556">
    <property type="entry name" value="Amidase_CS"/>
</dbReference>
<protein>
    <submittedName>
        <fullName evidence="3">Amidase</fullName>
    </submittedName>
</protein>
<name>A0A9W6LVN6_9MICO</name>
<dbReference type="Pfam" id="PF01425">
    <property type="entry name" value="Amidase"/>
    <property type="match status" value="1"/>
</dbReference>
<dbReference type="RefSeq" id="WP_271172238.1">
    <property type="nucleotide sequence ID" value="NZ_BSEJ01000002.1"/>
</dbReference>
<comment type="similarity">
    <text evidence="1">Belongs to the amidase family.</text>
</comment>
<dbReference type="InterPro" id="IPR000120">
    <property type="entry name" value="Amidase"/>
</dbReference>
<feature type="domain" description="Amidase" evidence="2">
    <location>
        <begin position="24"/>
        <end position="446"/>
    </location>
</feature>
<evidence type="ECO:0000259" key="2">
    <source>
        <dbReference type="Pfam" id="PF01425"/>
    </source>
</evidence>
<keyword evidence="4" id="KW-1185">Reference proteome</keyword>
<dbReference type="Gene3D" id="3.90.1300.10">
    <property type="entry name" value="Amidase signature (AS) domain"/>
    <property type="match status" value="1"/>
</dbReference>
<reference evidence="3" key="1">
    <citation type="journal article" date="2014" name="Int. J. Syst. Evol. Microbiol.">
        <title>Complete genome sequence of Corynebacterium casei LMG S-19264T (=DSM 44701T), isolated from a smear-ripened cheese.</title>
        <authorList>
            <consortium name="US DOE Joint Genome Institute (JGI-PGF)"/>
            <person name="Walter F."/>
            <person name="Albersmeier A."/>
            <person name="Kalinowski J."/>
            <person name="Ruckert C."/>
        </authorList>
    </citation>
    <scope>NUCLEOTIDE SEQUENCE</scope>
    <source>
        <strain evidence="3">VKM Ac-1020</strain>
    </source>
</reference>
<dbReference type="PANTHER" id="PTHR11895">
    <property type="entry name" value="TRANSAMIDASE"/>
    <property type="match status" value="1"/>
</dbReference>
<accession>A0A9W6LVN6</accession>
<dbReference type="Proteomes" id="UP001142462">
    <property type="component" value="Unassembled WGS sequence"/>
</dbReference>
<dbReference type="PANTHER" id="PTHR11895:SF7">
    <property type="entry name" value="GLUTAMYL-TRNA(GLN) AMIDOTRANSFERASE SUBUNIT A, MITOCHONDRIAL"/>
    <property type="match status" value="1"/>
</dbReference>
<dbReference type="EMBL" id="BSEJ01000002">
    <property type="protein sequence ID" value="GLJ60507.1"/>
    <property type="molecule type" value="Genomic_DNA"/>
</dbReference>
<organism evidence="3 4">
    <name type="scientific">Microbacterium barkeri</name>
    <dbReference type="NCBI Taxonomy" id="33917"/>
    <lineage>
        <taxon>Bacteria</taxon>
        <taxon>Bacillati</taxon>
        <taxon>Actinomycetota</taxon>
        <taxon>Actinomycetes</taxon>
        <taxon>Micrococcales</taxon>
        <taxon>Microbacteriaceae</taxon>
        <taxon>Microbacterium</taxon>
    </lineage>
</organism>
<dbReference type="AlphaFoldDB" id="A0A9W6LVN6"/>
<dbReference type="SUPFAM" id="SSF75304">
    <property type="entry name" value="Amidase signature (AS) enzymes"/>
    <property type="match status" value="1"/>
</dbReference>
<evidence type="ECO:0000256" key="1">
    <source>
        <dbReference type="ARBA" id="ARBA00009199"/>
    </source>
</evidence>
<evidence type="ECO:0000313" key="4">
    <source>
        <dbReference type="Proteomes" id="UP001142462"/>
    </source>
</evidence>
<dbReference type="InterPro" id="IPR023631">
    <property type="entry name" value="Amidase_dom"/>
</dbReference>